<keyword evidence="3" id="KW-1185">Reference proteome</keyword>
<evidence type="ECO:0000313" key="2">
    <source>
        <dbReference type="EMBL" id="RMX38222.1"/>
    </source>
</evidence>
<evidence type="ECO:0000313" key="3">
    <source>
        <dbReference type="Proteomes" id="UP000275408"/>
    </source>
</evidence>
<dbReference type="OrthoDB" id="5962499at2759"/>
<dbReference type="Proteomes" id="UP000275408">
    <property type="component" value="Unassembled WGS sequence"/>
</dbReference>
<reference evidence="2 3" key="1">
    <citation type="journal article" date="2018" name="Sci. Rep.">
        <title>Comparative analysis of the Pocillopora damicornis genome highlights role of immune system in coral evolution.</title>
        <authorList>
            <person name="Cunning R."/>
            <person name="Bay R.A."/>
            <person name="Gillette P."/>
            <person name="Baker A.C."/>
            <person name="Traylor-Knowles N."/>
        </authorList>
    </citation>
    <scope>NUCLEOTIDE SEQUENCE [LARGE SCALE GENOMIC DNA]</scope>
    <source>
        <strain evidence="2">RSMAS</strain>
        <tissue evidence="2">Whole animal</tissue>
    </source>
</reference>
<comment type="caution">
    <text evidence="2">The sequence shown here is derived from an EMBL/GenBank/DDBJ whole genome shotgun (WGS) entry which is preliminary data.</text>
</comment>
<dbReference type="EMBL" id="RCHS01004038">
    <property type="protein sequence ID" value="RMX38222.1"/>
    <property type="molecule type" value="Genomic_DNA"/>
</dbReference>
<feature type="region of interest" description="Disordered" evidence="1">
    <location>
        <begin position="1"/>
        <end position="20"/>
    </location>
</feature>
<proteinExistence type="predicted"/>
<dbReference type="AlphaFoldDB" id="A0A3M6TA05"/>
<accession>A0A3M6TA05</accession>
<organism evidence="2 3">
    <name type="scientific">Pocillopora damicornis</name>
    <name type="common">Cauliflower coral</name>
    <name type="synonym">Millepora damicornis</name>
    <dbReference type="NCBI Taxonomy" id="46731"/>
    <lineage>
        <taxon>Eukaryota</taxon>
        <taxon>Metazoa</taxon>
        <taxon>Cnidaria</taxon>
        <taxon>Anthozoa</taxon>
        <taxon>Hexacorallia</taxon>
        <taxon>Scleractinia</taxon>
        <taxon>Astrocoeniina</taxon>
        <taxon>Pocilloporidae</taxon>
        <taxon>Pocillopora</taxon>
    </lineage>
</organism>
<sequence>MGLIESAPSWCSPETPKPEYKNDRASAFWDVPVYAEKTEVRANRIDARVVDKQKKKVLLLEMSFPWMANRKQKEEEKTSKYAPLRWEIRQQYPHYKIAQYNIIIDVLGGVSRKTLDSIKELVGVRADKILLDMQKAVISSTLNIARSFKVLTAQDL</sequence>
<name>A0A3M6TA05_POCDA</name>
<evidence type="ECO:0000256" key="1">
    <source>
        <dbReference type="SAM" id="MobiDB-lite"/>
    </source>
</evidence>
<gene>
    <name evidence="2" type="ORF">pdam_00003357</name>
</gene>
<protein>
    <submittedName>
        <fullName evidence="2">Uncharacterized protein</fullName>
    </submittedName>
</protein>